<reference evidence="2" key="1">
    <citation type="submission" date="2022-03" db="EMBL/GenBank/DDBJ databases">
        <authorList>
            <person name="Alioto T."/>
            <person name="Alioto T."/>
            <person name="Gomez Garrido J."/>
        </authorList>
    </citation>
    <scope>NUCLEOTIDE SEQUENCE</scope>
</reference>
<sequence>MEAFPIAPLPIWTSTNGRRTQRITQEPSSGSRDVHASVAATSQDGRDGRTQGNAFSDPDSKQVPHPVGDPDGLIPVTQRYFRNLVTEIKSLLAADMAVIKADIQSVRDRVKASEEDIAELKKGLSSLMDSVLTLQTNQQALSLHYTTFDDNHLKIRGIPDLIKPGWLQWLQTCGFSTTN</sequence>
<organism evidence="2 3">
    <name type="scientific">Pelobates cultripes</name>
    <name type="common">Western spadefoot toad</name>
    <dbReference type="NCBI Taxonomy" id="61616"/>
    <lineage>
        <taxon>Eukaryota</taxon>
        <taxon>Metazoa</taxon>
        <taxon>Chordata</taxon>
        <taxon>Craniata</taxon>
        <taxon>Vertebrata</taxon>
        <taxon>Euteleostomi</taxon>
        <taxon>Amphibia</taxon>
        <taxon>Batrachia</taxon>
        <taxon>Anura</taxon>
        <taxon>Pelobatoidea</taxon>
        <taxon>Pelobatidae</taxon>
        <taxon>Pelobates</taxon>
    </lineage>
</organism>
<evidence type="ECO:0000313" key="3">
    <source>
        <dbReference type="Proteomes" id="UP001295444"/>
    </source>
</evidence>
<feature type="region of interest" description="Disordered" evidence="1">
    <location>
        <begin position="1"/>
        <end position="72"/>
    </location>
</feature>
<proteinExistence type="predicted"/>
<gene>
    <name evidence="2" type="ORF">PECUL_23A027740</name>
</gene>
<feature type="non-terminal residue" evidence="2">
    <location>
        <position position="179"/>
    </location>
</feature>
<dbReference type="EMBL" id="OW240920">
    <property type="protein sequence ID" value="CAH2315279.1"/>
    <property type="molecule type" value="Genomic_DNA"/>
</dbReference>
<evidence type="ECO:0000313" key="2">
    <source>
        <dbReference type="EMBL" id="CAH2315279.1"/>
    </source>
</evidence>
<protein>
    <submittedName>
        <fullName evidence="2">Uncharacterized protein</fullName>
    </submittedName>
</protein>
<accession>A0AAD1T248</accession>
<feature type="compositionally biased region" description="Polar residues" evidence="1">
    <location>
        <begin position="12"/>
        <end position="31"/>
    </location>
</feature>
<dbReference type="AlphaFoldDB" id="A0AAD1T248"/>
<dbReference type="Proteomes" id="UP001295444">
    <property type="component" value="Chromosome 09"/>
</dbReference>
<name>A0AAD1T248_PELCU</name>
<keyword evidence="3" id="KW-1185">Reference proteome</keyword>
<evidence type="ECO:0000256" key="1">
    <source>
        <dbReference type="SAM" id="MobiDB-lite"/>
    </source>
</evidence>